<feature type="domain" description="Aspartate/glutamate/uridylate kinase" evidence="8">
    <location>
        <begin position="14"/>
        <end position="307"/>
    </location>
</feature>
<evidence type="ECO:0000256" key="5">
    <source>
        <dbReference type="ARBA" id="ARBA00022777"/>
    </source>
</evidence>
<dbReference type="PANTHER" id="PTHR21499:SF3">
    <property type="entry name" value="ASPARTOKINASE"/>
    <property type="match status" value="1"/>
</dbReference>
<dbReference type="InterPro" id="IPR054352">
    <property type="entry name" value="ACT_Aspartokinase"/>
</dbReference>
<dbReference type="Proteomes" id="UP000236745">
    <property type="component" value="Unassembled WGS sequence"/>
</dbReference>
<sequence>MPESENTQTALHSVEKIGGTSMSRFTELMDTILIGDRSGEDLYQRIFVVSAYGGMTNLLLEHKKTGEPGVYGRFANGEQEQSWHESLDKVRDEMLAMNRALFGDSTARAKADGFISERIEGARSCMDNLQALCRYGHFQLTDHLLRVREMLAAIGETHSAFNTVLALNESGVKARLVDLSGWHEPEPLAFEEMLTRHLEGIDLATELPIVTGYTHCKEGLMKTFDRGYSEMTFSKIATLTNAREAVIHKEFHLSTADPGIVGLDNIVTIGRTNYDVADQLSNLGMEAIHPKAAKGLREQGIELRIKNAFEPDHSGTLISQDYCSAEPCVEIIAGRSGVLALEVFDQDMLGDITYEIELLQLLKELKVYVIARDSDANSQTYYLSGTRKIINRAVRLIGEKYSAAEVQLHRVAIVSAIGSDMKVPGILAKAVSALSAADISVQALHQSVRQVEMQAIVREQDYENAVRALHHALIEKEEHGDVICAA</sequence>
<comment type="catalytic activity">
    <reaction evidence="7">
        <text>L-aspartate + ATP = 4-phospho-L-aspartate + ADP</text>
        <dbReference type="Rhea" id="RHEA:23776"/>
        <dbReference type="ChEBI" id="CHEBI:29991"/>
        <dbReference type="ChEBI" id="CHEBI:30616"/>
        <dbReference type="ChEBI" id="CHEBI:57535"/>
        <dbReference type="ChEBI" id="CHEBI:456216"/>
        <dbReference type="EC" id="2.7.2.4"/>
    </reaction>
</comment>
<dbReference type="Pfam" id="PF22468">
    <property type="entry name" value="ACT_9"/>
    <property type="match status" value="1"/>
</dbReference>
<keyword evidence="6" id="KW-0067">ATP-binding</keyword>
<dbReference type="GO" id="GO:0009089">
    <property type="term" value="P:lysine biosynthetic process via diaminopimelate"/>
    <property type="evidence" value="ECO:0007669"/>
    <property type="project" value="TreeGrafter"/>
</dbReference>
<accession>A0A1H5UHR8</accession>
<keyword evidence="11" id="KW-1185">Reference proteome</keyword>
<evidence type="ECO:0000313" key="10">
    <source>
        <dbReference type="EMBL" id="SEF74576.1"/>
    </source>
</evidence>
<evidence type="ECO:0000256" key="3">
    <source>
        <dbReference type="ARBA" id="ARBA00022679"/>
    </source>
</evidence>
<evidence type="ECO:0000259" key="8">
    <source>
        <dbReference type="Pfam" id="PF00696"/>
    </source>
</evidence>
<feature type="domain" description="Aspartokinase ACT" evidence="9">
    <location>
        <begin position="414"/>
        <end position="473"/>
    </location>
</feature>
<comment type="similarity">
    <text evidence="1">Belongs to the aspartokinase family.</text>
</comment>
<dbReference type="AlphaFoldDB" id="A0A1H5UHR8"/>
<dbReference type="Gene3D" id="3.30.2130.10">
    <property type="entry name" value="VC0802-like"/>
    <property type="match status" value="1"/>
</dbReference>
<dbReference type="InterPro" id="IPR036393">
    <property type="entry name" value="AceGlu_kinase-like_sf"/>
</dbReference>
<protein>
    <recommendedName>
        <fullName evidence="2">aspartate kinase</fullName>
        <ecNumber evidence="2">2.7.2.4</ecNumber>
    </recommendedName>
</protein>
<name>A0A1H5UHR8_9GAMM</name>
<dbReference type="EMBL" id="FNVQ01000001">
    <property type="protein sequence ID" value="SEF74576.1"/>
    <property type="molecule type" value="Genomic_DNA"/>
</dbReference>
<dbReference type="PANTHER" id="PTHR21499">
    <property type="entry name" value="ASPARTATE KINASE"/>
    <property type="match status" value="1"/>
</dbReference>
<dbReference type="SUPFAM" id="SSF55021">
    <property type="entry name" value="ACT-like"/>
    <property type="match status" value="1"/>
</dbReference>
<reference evidence="10 11" key="1">
    <citation type="submission" date="2016-10" db="EMBL/GenBank/DDBJ databases">
        <authorList>
            <person name="de Groot N.N."/>
        </authorList>
    </citation>
    <scope>NUCLEOTIDE SEQUENCE [LARGE SCALE GENOMIC DNA]</scope>
    <source>
        <strain evidence="10 11">DSM 22012</strain>
    </source>
</reference>
<evidence type="ECO:0000256" key="6">
    <source>
        <dbReference type="ARBA" id="ARBA00022840"/>
    </source>
</evidence>
<dbReference type="InterPro" id="IPR001048">
    <property type="entry name" value="Asp/Glu/Uridylate_kinase"/>
</dbReference>
<dbReference type="InterPro" id="IPR045865">
    <property type="entry name" value="ACT-like_dom_sf"/>
</dbReference>
<keyword evidence="5 10" id="KW-0418">Kinase</keyword>
<dbReference type="EC" id="2.7.2.4" evidence="2"/>
<dbReference type="GO" id="GO:0004072">
    <property type="term" value="F:aspartate kinase activity"/>
    <property type="evidence" value="ECO:0007669"/>
    <property type="project" value="UniProtKB-EC"/>
</dbReference>
<organism evidence="10 11">
    <name type="scientific">Marinobacterium lutimaris</name>
    <dbReference type="NCBI Taxonomy" id="568106"/>
    <lineage>
        <taxon>Bacteria</taxon>
        <taxon>Pseudomonadati</taxon>
        <taxon>Pseudomonadota</taxon>
        <taxon>Gammaproteobacteria</taxon>
        <taxon>Oceanospirillales</taxon>
        <taxon>Oceanospirillaceae</taxon>
        <taxon>Marinobacterium</taxon>
    </lineage>
</organism>
<evidence type="ECO:0000256" key="4">
    <source>
        <dbReference type="ARBA" id="ARBA00022741"/>
    </source>
</evidence>
<dbReference type="NCBIfam" id="NF006614">
    <property type="entry name" value="PRK09181.1"/>
    <property type="match status" value="1"/>
</dbReference>
<keyword evidence="3" id="KW-0808">Transferase</keyword>
<evidence type="ECO:0000256" key="2">
    <source>
        <dbReference type="ARBA" id="ARBA00013059"/>
    </source>
</evidence>
<proteinExistence type="inferred from homology"/>
<dbReference type="GO" id="GO:0009090">
    <property type="term" value="P:homoserine biosynthetic process"/>
    <property type="evidence" value="ECO:0007669"/>
    <property type="project" value="TreeGrafter"/>
</dbReference>
<gene>
    <name evidence="10" type="ORF">SAMN05444390_101390</name>
</gene>
<evidence type="ECO:0000313" key="11">
    <source>
        <dbReference type="Proteomes" id="UP000236745"/>
    </source>
</evidence>
<evidence type="ECO:0000259" key="9">
    <source>
        <dbReference type="Pfam" id="PF22468"/>
    </source>
</evidence>
<dbReference type="GO" id="GO:0005829">
    <property type="term" value="C:cytosol"/>
    <property type="evidence" value="ECO:0007669"/>
    <property type="project" value="TreeGrafter"/>
</dbReference>
<keyword evidence="4" id="KW-0547">Nucleotide-binding</keyword>
<dbReference type="Gene3D" id="3.40.1160.10">
    <property type="entry name" value="Acetylglutamate kinase-like"/>
    <property type="match status" value="1"/>
</dbReference>
<dbReference type="Pfam" id="PF00696">
    <property type="entry name" value="AA_kinase"/>
    <property type="match status" value="1"/>
</dbReference>
<dbReference type="RefSeq" id="WP_235009018.1">
    <property type="nucleotide sequence ID" value="NZ_FNVQ01000001.1"/>
</dbReference>
<dbReference type="GO" id="GO:0005524">
    <property type="term" value="F:ATP binding"/>
    <property type="evidence" value="ECO:0007669"/>
    <property type="project" value="UniProtKB-KW"/>
</dbReference>
<evidence type="ECO:0000256" key="7">
    <source>
        <dbReference type="ARBA" id="ARBA00047872"/>
    </source>
</evidence>
<evidence type="ECO:0000256" key="1">
    <source>
        <dbReference type="ARBA" id="ARBA00010122"/>
    </source>
</evidence>
<dbReference type="SUPFAM" id="SSF53633">
    <property type="entry name" value="Carbamate kinase-like"/>
    <property type="match status" value="1"/>
</dbReference>